<dbReference type="InterPro" id="IPR023346">
    <property type="entry name" value="Lysozyme-like_dom_sf"/>
</dbReference>
<dbReference type="KEGG" id="pbk:Back11_11230"/>
<evidence type="ECO:0000256" key="17">
    <source>
        <dbReference type="SAM" id="MobiDB-lite"/>
    </source>
</evidence>
<evidence type="ECO:0000256" key="8">
    <source>
        <dbReference type="ARBA" id="ARBA00022679"/>
    </source>
</evidence>
<evidence type="ECO:0000256" key="3">
    <source>
        <dbReference type="ARBA" id="ARBA00007739"/>
    </source>
</evidence>
<evidence type="ECO:0000256" key="14">
    <source>
        <dbReference type="ARBA" id="ARBA00023316"/>
    </source>
</evidence>
<evidence type="ECO:0000256" key="6">
    <source>
        <dbReference type="ARBA" id="ARBA00022670"/>
    </source>
</evidence>
<keyword evidence="7" id="KW-0328">Glycosyltransferase</keyword>
<dbReference type="GO" id="GO:0009252">
    <property type="term" value="P:peptidoglycan biosynthetic process"/>
    <property type="evidence" value="ECO:0007669"/>
    <property type="project" value="UniProtKB-KW"/>
</dbReference>
<evidence type="ECO:0000256" key="9">
    <source>
        <dbReference type="ARBA" id="ARBA00022801"/>
    </source>
</evidence>
<dbReference type="InterPro" id="IPR001264">
    <property type="entry name" value="Glyco_trans_51"/>
</dbReference>
<evidence type="ECO:0000256" key="2">
    <source>
        <dbReference type="ARBA" id="ARBA00007090"/>
    </source>
</evidence>
<dbReference type="GO" id="GO:0071555">
    <property type="term" value="P:cell wall organization"/>
    <property type="evidence" value="ECO:0007669"/>
    <property type="project" value="UniProtKB-KW"/>
</dbReference>
<dbReference type="GO" id="GO:0005886">
    <property type="term" value="C:plasma membrane"/>
    <property type="evidence" value="ECO:0007669"/>
    <property type="project" value="UniProtKB-SubCell"/>
</dbReference>
<dbReference type="InterPro" id="IPR036116">
    <property type="entry name" value="FN3_sf"/>
</dbReference>
<dbReference type="Proteomes" id="UP000275368">
    <property type="component" value="Chromosome"/>
</dbReference>
<dbReference type="NCBIfam" id="TIGR02074">
    <property type="entry name" value="PBP_1a_fam"/>
    <property type="match status" value="1"/>
</dbReference>
<comment type="similarity">
    <text evidence="3">In the N-terminal section; belongs to the glycosyltransferase 51 family.</text>
</comment>
<dbReference type="GO" id="GO:0008955">
    <property type="term" value="F:peptidoglycan glycosyltransferase activity"/>
    <property type="evidence" value="ECO:0007669"/>
    <property type="project" value="UniProtKB-EC"/>
</dbReference>
<dbReference type="GO" id="GO:0006508">
    <property type="term" value="P:proteolysis"/>
    <property type="evidence" value="ECO:0007669"/>
    <property type="project" value="UniProtKB-KW"/>
</dbReference>
<accession>A0A3G9J7J6</accession>
<keyword evidence="18" id="KW-0812">Transmembrane</keyword>
<keyword evidence="8" id="KW-0808">Transferase</keyword>
<keyword evidence="18" id="KW-1133">Transmembrane helix</keyword>
<dbReference type="PANTHER" id="PTHR32282:SF11">
    <property type="entry name" value="PENICILLIN-BINDING PROTEIN 1B"/>
    <property type="match status" value="1"/>
</dbReference>
<evidence type="ECO:0000256" key="5">
    <source>
        <dbReference type="ARBA" id="ARBA00022645"/>
    </source>
</evidence>
<comment type="subcellular location">
    <subcellularLocation>
        <location evidence="1">Cell membrane</location>
    </subcellularLocation>
</comment>
<evidence type="ECO:0000256" key="1">
    <source>
        <dbReference type="ARBA" id="ARBA00004236"/>
    </source>
</evidence>
<keyword evidence="13" id="KW-0511">Multifunctional enzyme</keyword>
<keyword evidence="11" id="KW-0573">Peptidoglycan synthesis</keyword>
<name>A0A3G9J7J6_9BACL</name>
<comment type="catalytic activity">
    <reaction evidence="15">
        <text>Preferential cleavage: (Ac)2-L-Lys-D-Ala-|-D-Ala. Also transpeptidation of peptidyl-alanyl moieties that are N-acyl substituents of D-alanine.</text>
        <dbReference type="EC" id="3.4.16.4"/>
    </reaction>
</comment>
<dbReference type="InterPro" id="IPR036950">
    <property type="entry name" value="PBP_transglycosylase"/>
</dbReference>
<keyword evidence="5" id="KW-0121">Carboxypeptidase</keyword>
<keyword evidence="10" id="KW-0133">Cell shape</keyword>
<dbReference type="RefSeq" id="WP_125654369.1">
    <property type="nucleotide sequence ID" value="NZ_AP019308.1"/>
</dbReference>
<dbReference type="InterPro" id="IPR013783">
    <property type="entry name" value="Ig-like_fold"/>
</dbReference>
<protein>
    <submittedName>
        <fullName evidence="19">Penicillin-binding protein 1F</fullName>
    </submittedName>
</protein>
<proteinExistence type="inferred from homology"/>
<keyword evidence="12 18" id="KW-0472">Membrane</keyword>
<gene>
    <name evidence="19" type="primary">pbpF</name>
    <name evidence="19" type="ORF">Back11_11230</name>
</gene>
<dbReference type="GO" id="GO:0008658">
    <property type="term" value="F:penicillin binding"/>
    <property type="evidence" value="ECO:0007669"/>
    <property type="project" value="InterPro"/>
</dbReference>
<evidence type="ECO:0000256" key="18">
    <source>
        <dbReference type="SAM" id="Phobius"/>
    </source>
</evidence>
<evidence type="ECO:0000313" key="19">
    <source>
        <dbReference type="EMBL" id="BBH19778.1"/>
    </source>
</evidence>
<dbReference type="GO" id="GO:0009002">
    <property type="term" value="F:serine-type D-Ala-D-Ala carboxypeptidase activity"/>
    <property type="evidence" value="ECO:0007669"/>
    <property type="project" value="UniProtKB-EC"/>
</dbReference>
<evidence type="ECO:0000256" key="11">
    <source>
        <dbReference type="ARBA" id="ARBA00022984"/>
    </source>
</evidence>
<dbReference type="Gene3D" id="1.10.3810.10">
    <property type="entry name" value="Biosynthetic peptidoglycan transglycosylase-like"/>
    <property type="match status" value="1"/>
</dbReference>
<feature type="compositionally biased region" description="Low complexity" evidence="17">
    <location>
        <begin position="848"/>
        <end position="867"/>
    </location>
</feature>
<evidence type="ECO:0000256" key="10">
    <source>
        <dbReference type="ARBA" id="ARBA00022960"/>
    </source>
</evidence>
<evidence type="ECO:0000256" key="7">
    <source>
        <dbReference type="ARBA" id="ARBA00022676"/>
    </source>
</evidence>
<dbReference type="GO" id="GO:0008360">
    <property type="term" value="P:regulation of cell shape"/>
    <property type="evidence" value="ECO:0007669"/>
    <property type="project" value="UniProtKB-KW"/>
</dbReference>
<evidence type="ECO:0000256" key="13">
    <source>
        <dbReference type="ARBA" id="ARBA00023268"/>
    </source>
</evidence>
<keyword evidence="14" id="KW-0961">Cell wall biogenesis/degradation</keyword>
<dbReference type="FunFam" id="1.10.3810.10:FF:000001">
    <property type="entry name" value="Penicillin-binding protein 1A"/>
    <property type="match status" value="1"/>
</dbReference>
<organism evidence="19 20">
    <name type="scientific">Paenibacillus baekrokdamisoli</name>
    <dbReference type="NCBI Taxonomy" id="1712516"/>
    <lineage>
        <taxon>Bacteria</taxon>
        <taxon>Bacillati</taxon>
        <taxon>Bacillota</taxon>
        <taxon>Bacilli</taxon>
        <taxon>Bacillales</taxon>
        <taxon>Paenibacillaceae</taxon>
        <taxon>Paenibacillus</taxon>
    </lineage>
</organism>
<evidence type="ECO:0000256" key="16">
    <source>
        <dbReference type="ARBA" id="ARBA00049902"/>
    </source>
</evidence>
<dbReference type="GO" id="GO:0030288">
    <property type="term" value="C:outer membrane-bounded periplasmic space"/>
    <property type="evidence" value="ECO:0007669"/>
    <property type="project" value="TreeGrafter"/>
</dbReference>
<feature type="compositionally biased region" description="Gly residues" evidence="17">
    <location>
        <begin position="817"/>
        <end position="847"/>
    </location>
</feature>
<evidence type="ECO:0000256" key="15">
    <source>
        <dbReference type="ARBA" id="ARBA00034000"/>
    </source>
</evidence>
<dbReference type="SUPFAM" id="SSF56601">
    <property type="entry name" value="beta-lactamase/transpeptidase-like"/>
    <property type="match status" value="1"/>
</dbReference>
<dbReference type="Gene3D" id="2.60.40.10">
    <property type="entry name" value="Immunoglobulins"/>
    <property type="match status" value="1"/>
</dbReference>
<dbReference type="SUPFAM" id="SSF53955">
    <property type="entry name" value="Lysozyme-like"/>
    <property type="match status" value="1"/>
</dbReference>
<feature type="region of interest" description="Disordered" evidence="17">
    <location>
        <begin position="745"/>
        <end position="883"/>
    </location>
</feature>
<comment type="catalytic activity">
    <reaction evidence="16">
        <text>[GlcNAc-(1-&gt;4)-Mur2Ac(oyl-L-Ala-gamma-D-Glu-L-Lys-D-Ala-D-Ala)](n)-di-trans,octa-cis-undecaprenyl diphosphate + beta-D-GlcNAc-(1-&gt;4)-Mur2Ac(oyl-L-Ala-gamma-D-Glu-L-Lys-D-Ala-D-Ala)-di-trans,octa-cis-undecaprenyl diphosphate = [GlcNAc-(1-&gt;4)-Mur2Ac(oyl-L-Ala-gamma-D-Glu-L-Lys-D-Ala-D-Ala)](n+1)-di-trans,octa-cis-undecaprenyl diphosphate + di-trans,octa-cis-undecaprenyl diphosphate + H(+)</text>
        <dbReference type="Rhea" id="RHEA:23708"/>
        <dbReference type="Rhea" id="RHEA-COMP:9602"/>
        <dbReference type="Rhea" id="RHEA-COMP:9603"/>
        <dbReference type="ChEBI" id="CHEBI:15378"/>
        <dbReference type="ChEBI" id="CHEBI:58405"/>
        <dbReference type="ChEBI" id="CHEBI:60033"/>
        <dbReference type="ChEBI" id="CHEBI:78435"/>
        <dbReference type="EC" id="2.4.99.28"/>
    </reaction>
</comment>
<feature type="transmembrane region" description="Helical" evidence="18">
    <location>
        <begin position="25"/>
        <end position="49"/>
    </location>
</feature>
<feature type="compositionally biased region" description="Low complexity" evidence="17">
    <location>
        <begin position="773"/>
        <end position="816"/>
    </location>
</feature>
<feature type="compositionally biased region" description="Gly residues" evidence="17">
    <location>
        <begin position="752"/>
        <end position="772"/>
    </location>
</feature>
<dbReference type="AlphaFoldDB" id="A0A3G9J7J6"/>
<evidence type="ECO:0000256" key="12">
    <source>
        <dbReference type="ARBA" id="ARBA00023136"/>
    </source>
</evidence>
<evidence type="ECO:0000256" key="4">
    <source>
        <dbReference type="ARBA" id="ARBA00022475"/>
    </source>
</evidence>
<dbReference type="EMBL" id="AP019308">
    <property type="protein sequence ID" value="BBH19778.1"/>
    <property type="molecule type" value="Genomic_DNA"/>
</dbReference>
<dbReference type="PANTHER" id="PTHR32282">
    <property type="entry name" value="BINDING PROTEIN TRANSPEPTIDASE, PUTATIVE-RELATED"/>
    <property type="match status" value="1"/>
</dbReference>
<dbReference type="Pfam" id="PF00905">
    <property type="entry name" value="Transpeptidase"/>
    <property type="match status" value="1"/>
</dbReference>
<dbReference type="SUPFAM" id="SSF49265">
    <property type="entry name" value="Fibronectin type III"/>
    <property type="match status" value="1"/>
</dbReference>
<dbReference type="InterPro" id="IPR050396">
    <property type="entry name" value="Glycosyltr_51/Transpeptidase"/>
</dbReference>
<comment type="similarity">
    <text evidence="2">In the C-terminal section; belongs to the transpeptidase family.</text>
</comment>
<keyword evidence="4" id="KW-1003">Cell membrane</keyword>
<evidence type="ECO:0000313" key="20">
    <source>
        <dbReference type="Proteomes" id="UP000275368"/>
    </source>
</evidence>
<dbReference type="Pfam" id="PF00912">
    <property type="entry name" value="Transgly"/>
    <property type="match status" value="1"/>
</dbReference>
<keyword evidence="20" id="KW-1185">Reference proteome</keyword>
<sequence>MTDERSTKKKVQKKKGKRKFSGRKLLIWMFFTGAVAVICGIIGYMLIILNGERILSENQDKFILPEASTIYDSGGHEIMKFSTAGGNRENVEYAEIPKLVRDAVIATEDKRFEEHKGIDLWSIGRALVKDVVTRSAAEGGSTITQQLAKNLFLTRDKTIFRKATEASIAVALENKKTKDEILTMYLNRIYYGKGVYGIKAAAKYYFDKPLDQLKIWEIATLTGIPKAPTAYNPISNPEKSADRRNVVLQLMFEQGYITKAQLDEAKTHTFVPTQHSVASDTYPAYMDYLVSEAEAKTGLTEEQLRIGGYNIYTTLNTNAQSIMEKEFADDSNFEKSVDDQQVQGAMIIIDHRDGNIQGLVGGRDYEKKGTNRVLVPRQPGSGFKPITVYGPAIETGDYFPWSIVQDVKQCYGNYCPSDSNGNKYIGPITIRQSIKESRNASAVWLLNEIGVKTGLKFADKLGFSLDSKNDRNLAIGLGGLTNGVTPLEMATAYSVFANGGKSVDPHSLLKIVDGNDQIIYQYKAPDPVQLMKPETAYYMTDIMQGVLEKGGTGTRARIDRPVAGKTGTTQHGIPNYRSSYNRDAWFSGYTAEWTGVVWMGYDHTDKNHLLKKSSSQSAAMFGKVMGEAMKDVPKSSFPKPKDVEQQQPPAGVTNLSAIYDQQNVKVKLIWAAAEGSGLTYRVYRKEATETAFTRLMDAVSTTGVDDMSVAPGMSYTYYVTTYDANHDIEGTPSGQVSIEIPAEQLTPVDPGNNGGTPNNGGTTPGDTGGTPGDGTQTPGNGNGNPDNGNGQDPGTTDPGTGNNGQTPGSDGQTPGNSGTGGTNGTGTTGTGGTSGGTSGTGGTGTTGGTSTTPSGDGTASNPVGGAVTPPPATGSTGGTPAGG</sequence>
<reference evidence="19 20" key="1">
    <citation type="submission" date="2018-11" db="EMBL/GenBank/DDBJ databases">
        <title>Complete genome sequence of Paenibacillus baekrokdamisoli strain KCTC 33723.</title>
        <authorList>
            <person name="Kang S.W."/>
            <person name="Lee K.C."/>
            <person name="Kim K.K."/>
            <person name="Kim J.S."/>
            <person name="Kim D.S."/>
            <person name="Ko S.H."/>
            <person name="Yang S.H."/>
            <person name="Lee J.S."/>
        </authorList>
    </citation>
    <scope>NUCLEOTIDE SEQUENCE [LARGE SCALE GENOMIC DNA]</scope>
    <source>
        <strain evidence="19 20">KCTC 33723</strain>
    </source>
</reference>
<dbReference type="Gene3D" id="3.40.710.10">
    <property type="entry name" value="DD-peptidase/beta-lactamase superfamily"/>
    <property type="match status" value="1"/>
</dbReference>
<dbReference type="InterPro" id="IPR012338">
    <property type="entry name" value="Beta-lactam/transpept-like"/>
</dbReference>
<keyword evidence="6" id="KW-0645">Protease</keyword>
<dbReference type="InterPro" id="IPR001460">
    <property type="entry name" value="PCN-bd_Tpept"/>
</dbReference>
<keyword evidence="9" id="KW-0378">Hydrolase</keyword>
<dbReference type="OrthoDB" id="9766909at2"/>